<dbReference type="Proteomes" id="UP000684084">
    <property type="component" value="Unassembled WGS sequence"/>
</dbReference>
<dbReference type="VEuPathDB" id="FungiDB:RhiirFUN_021710"/>
<evidence type="ECO:0000313" key="1">
    <source>
        <dbReference type="EMBL" id="CAB5345756.1"/>
    </source>
</evidence>
<evidence type="ECO:0000313" key="2">
    <source>
        <dbReference type="Proteomes" id="UP000684084"/>
    </source>
</evidence>
<dbReference type="EMBL" id="CAGKOT010000006">
    <property type="protein sequence ID" value="CAB5345756.1"/>
    <property type="molecule type" value="Genomic_DNA"/>
</dbReference>
<protein>
    <submittedName>
        <fullName evidence="1">Uncharacterized protein</fullName>
    </submittedName>
</protein>
<comment type="caution">
    <text evidence="1">The sequence shown here is derived from an EMBL/GenBank/DDBJ whole genome shotgun (WGS) entry which is preliminary data.</text>
</comment>
<accession>A0A915YUX7</accession>
<organism evidence="1 2">
    <name type="scientific">Rhizophagus irregularis</name>
    <dbReference type="NCBI Taxonomy" id="588596"/>
    <lineage>
        <taxon>Eukaryota</taxon>
        <taxon>Fungi</taxon>
        <taxon>Fungi incertae sedis</taxon>
        <taxon>Mucoromycota</taxon>
        <taxon>Glomeromycotina</taxon>
        <taxon>Glomeromycetes</taxon>
        <taxon>Glomerales</taxon>
        <taxon>Glomeraceae</taxon>
        <taxon>Rhizophagus</taxon>
    </lineage>
</organism>
<dbReference type="OrthoDB" id="2338242at2759"/>
<reference evidence="1" key="1">
    <citation type="submission" date="2020-05" db="EMBL/GenBank/DDBJ databases">
        <authorList>
            <person name="Rincon C."/>
            <person name="Sanders R I."/>
            <person name="Robbins C."/>
            <person name="Chaturvedi A."/>
        </authorList>
    </citation>
    <scope>NUCLEOTIDE SEQUENCE</scope>
    <source>
        <strain evidence="1">CHB12</strain>
    </source>
</reference>
<gene>
    <name evidence="1" type="ORF">CHRIB12_LOCUS4088</name>
</gene>
<sequence>MSVASAEVAGQVFITLTEEKLLAPPYNLLGGPAGAIELLIKELICKVQVTESLHELEKSEKRSFQEKNDLQTAEATYANEPQNHISTSEESFQEINLQPVEATNSQNPISTSEESFQEINLQPAVATNSQNPIRFLSSKINIHLPENASQKLRYYELWNKHYSKWPSLNEFTNHLHNVSKDHAHSSFKREIAVLKKLFAEEHPAQLRLAHLEGQLKMKQMPRILMKVQRRKIAKVSKMFTKQKDAVKKELEVAQDSVILGAYHRINDHYNNYHKASTLLLKRKLFENGNDTDVKLSKKNRES</sequence>
<name>A0A915YUX7_9GLOM</name>
<proteinExistence type="predicted"/>
<dbReference type="AlphaFoldDB" id="A0A915YUX7"/>